<dbReference type="InterPro" id="IPR011251">
    <property type="entry name" value="Luciferase-like_dom"/>
</dbReference>
<dbReference type="Pfam" id="PF00296">
    <property type="entry name" value="Bac_luciferase"/>
    <property type="match status" value="1"/>
</dbReference>
<dbReference type="PANTHER" id="PTHR30137:SF8">
    <property type="entry name" value="BLR5498 PROTEIN"/>
    <property type="match status" value="1"/>
</dbReference>
<proteinExistence type="predicted"/>
<evidence type="ECO:0000313" key="4">
    <source>
        <dbReference type="EMBL" id="MBM3226898.1"/>
    </source>
</evidence>
<dbReference type="AlphaFoldDB" id="A0A937W662"/>
<dbReference type="InterPro" id="IPR050766">
    <property type="entry name" value="Bact_Lucif_Oxidored"/>
</dbReference>
<accession>A0A937W662</accession>
<name>A0A937W662_UNCTE</name>
<evidence type="ECO:0000259" key="3">
    <source>
        <dbReference type="Pfam" id="PF00296"/>
    </source>
</evidence>
<gene>
    <name evidence="4" type="ORF">FJZ47_24290</name>
</gene>
<dbReference type="Gene3D" id="3.20.20.30">
    <property type="entry name" value="Luciferase-like domain"/>
    <property type="match status" value="1"/>
</dbReference>
<feature type="domain" description="Luciferase-like" evidence="3">
    <location>
        <begin position="4"/>
        <end position="325"/>
    </location>
</feature>
<dbReference type="InterPro" id="IPR036661">
    <property type="entry name" value="Luciferase-like_sf"/>
</dbReference>
<evidence type="ECO:0000256" key="1">
    <source>
        <dbReference type="ARBA" id="ARBA00023002"/>
    </source>
</evidence>
<protein>
    <submittedName>
        <fullName evidence="4">LLM class flavin-dependent oxidoreductase</fullName>
    </submittedName>
</protein>
<evidence type="ECO:0000313" key="5">
    <source>
        <dbReference type="Proteomes" id="UP000712673"/>
    </source>
</evidence>
<sequence length="357" mass="40279">MPRMRFGWLTLAHSPSPEDDYVGIEQQLTQACYAEQLGFDDVWLTEHNFTGESVFCDPIPFASALAARTARVRIGFAVIQMALRHPIRLATQLALLDNLCKGRLDIGVGRGSIYNEYEYTGYGLRSHDSRARMDEAIEVMTRAWVEEPLVYNGTYFQVQLPALRPRPYQRPYPPIWRSVVSPTSFTECGRLGVPIMTVRLPLERIPERLKLYQEGLAAGGHDTATQQRLMQQAAVWRHVYVAESDAQAEADLATAMLHTRQHMSHARAAYNPPDFHVDAALLNPWNNPQVPDAEGIRYTLDTGAVYGTPQRVAEQIAALRQAGVQNLLCQMSFGYMTHDQIMASMRRFGEQVLPAFQ</sequence>
<dbReference type="GO" id="GO:0016705">
    <property type="term" value="F:oxidoreductase activity, acting on paired donors, with incorporation or reduction of molecular oxygen"/>
    <property type="evidence" value="ECO:0007669"/>
    <property type="project" value="InterPro"/>
</dbReference>
<keyword evidence="2" id="KW-0503">Monooxygenase</keyword>
<dbReference type="EMBL" id="VGLS01001099">
    <property type="protein sequence ID" value="MBM3226898.1"/>
    <property type="molecule type" value="Genomic_DNA"/>
</dbReference>
<dbReference type="GO" id="GO:0005829">
    <property type="term" value="C:cytosol"/>
    <property type="evidence" value="ECO:0007669"/>
    <property type="project" value="TreeGrafter"/>
</dbReference>
<reference evidence="4" key="1">
    <citation type="submission" date="2019-03" db="EMBL/GenBank/DDBJ databases">
        <title>Lake Tanganyika Metagenome-Assembled Genomes (MAGs).</title>
        <authorList>
            <person name="Tran P."/>
        </authorList>
    </citation>
    <scope>NUCLEOTIDE SEQUENCE</scope>
    <source>
        <strain evidence="4">K_DeepCast_65m_m2_066</strain>
    </source>
</reference>
<dbReference type="GO" id="GO:0004497">
    <property type="term" value="F:monooxygenase activity"/>
    <property type="evidence" value="ECO:0007669"/>
    <property type="project" value="UniProtKB-KW"/>
</dbReference>
<dbReference type="PANTHER" id="PTHR30137">
    <property type="entry name" value="LUCIFERASE-LIKE MONOOXYGENASE"/>
    <property type="match status" value="1"/>
</dbReference>
<evidence type="ECO:0000256" key="2">
    <source>
        <dbReference type="ARBA" id="ARBA00023033"/>
    </source>
</evidence>
<dbReference type="SUPFAM" id="SSF51679">
    <property type="entry name" value="Bacterial luciferase-like"/>
    <property type="match status" value="1"/>
</dbReference>
<organism evidence="4 5">
    <name type="scientific">Tectimicrobiota bacterium</name>
    <dbReference type="NCBI Taxonomy" id="2528274"/>
    <lineage>
        <taxon>Bacteria</taxon>
        <taxon>Pseudomonadati</taxon>
        <taxon>Nitrospinota/Tectimicrobiota group</taxon>
        <taxon>Candidatus Tectimicrobiota</taxon>
    </lineage>
</organism>
<dbReference type="Proteomes" id="UP000712673">
    <property type="component" value="Unassembled WGS sequence"/>
</dbReference>
<keyword evidence="1" id="KW-0560">Oxidoreductase</keyword>
<comment type="caution">
    <text evidence="4">The sequence shown here is derived from an EMBL/GenBank/DDBJ whole genome shotgun (WGS) entry which is preliminary data.</text>
</comment>